<accession>A0A382A636</accession>
<dbReference type="AlphaFoldDB" id="A0A382A636"/>
<protein>
    <submittedName>
        <fullName evidence="1">Uncharacterized protein</fullName>
    </submittedName>
</protein>
<name>A0A382A636_9ZZZZ</name>
<reference evidence="1" key="1">
    <citation type="submission" date="2018-05" db="EMBL/GenBank/DDBJ databases">
        <authorList>
            <person name="Lanie J.A."/>
            <person name="Ng W.-L."/>
            <person name="Kazmierczak K.M."/>
            <person name="Andrzejewski T.M."/>
            <person name="Davidsen T.M."/>
            <person name="Wayne K.J."/>
            <person name="Tettelin H."/>
            <person name="Glass J.I."/>
            <person name="Rusch D."/>
            <person name="Podicherti R."/>
            <person name="Tsui H.-C.T."/>
            <person name="Winkler M.E."/>
        </authorList>
    </citation>
    <scope>NUCLEOTIDE SEQUENCE</scope>
</reference>
<organism evidence="1">
    <name type="scientific">marine metagenome</name>
    <dbReference type="NCBI Taxonomy" id="408172"/>
    <lineage>
        <taxon>unclassified sequences</taxon>
        <taxon>metagenomes</taxon>
        <taxon>ecological metagenomes</taxon>
    </lineage>
</organism>
<evidence type="ECO:0000313" key="1">
    <source>
        <dbReference type="EMBL" id="SVA96517.1"/>
    </source>
</evidence>
<gene>
    <name evidence="1" type="ORF">METZ01_LOCUS149371</name>
</gene>
<dbReference type="EMBL" id="UINC01023908">
    <property type="protein sequence ID" value="SVA96517.1"/>
    <property type="molecule type" value="Genomic_DNA"/>
</dbReference>
<proteinExistence type="predicted"/>
<dbReference type="Gene3D" id="3.90.1480.10">
    <property type="entry name" value="Alpha-2,3-sialyltransferase"/>
    <property type="match status" value="1"/>
</dbReference>
<sequence length="240" mass="27572">MYEGPDAQGIDKVFVLGNGPSRKNIDPSKLDGTVIGCNACYRDFTPDVICAHDAGIISDIVDSGFDGTCYFTHDSWNLLPAEVYSTVKNGSEIETKRKAGDNNFVYISGLDKNVELPQRYIIWVSEQMEHKIKNIGTEVMGWSTGTSALHIACRDYTCNDYEKVYILGFDHDNDYYDNIYTDSEHYFGKDREMRDEYYKWTKQIIKVVEEHPALQFIWVNYCGDNFPKLPNLFSRDETQI</sequence>